<protein>
    <submittedName>
        <fullName evidence="7">Protein CYR61-like</fullName>
    </submittedName>
</protein>
<feature type="chain" id="PRO_5045747647" evidence="3">
    <location>
        <begin position="37"/>
        <end position="205"/>
    </location>
</feature>
<feature type="non-terminal residue" evidence="7">
    <location>
        <position position="205"/>
    </location>
</feature>
<dbReference type="PROSITE" id="PS51323">
    <property type="entry name" value="IGFBP_N_2"/>
    <property type="match status" value="1"/>
</dbReference>
<evidence type="ECO:0000313" key="6">
    <source>
        <dbReference type="Proteomes" id="UP000694941"/>
    </source>
</evidence>
<evidence type="ECO:0000313" key="7">
    <source>
        <dbReference type="RefSeq" id="XP_013792037.1"/>
    </source>
</evidence>
<dbReference type="Pfam" id="PF00093">
    <property type="entry name" value="VWC"/>
    <property type="match status" value="1"/>
</dbReference>
<dbReference type="SMART" id="SM00214">
    <property type="entry name" value="VWC"/>
    <property type="match status" value="1"/>
</dbReference>
<dbReference type="PANTHER" id="PTHR11348:SF17">
    <property type="entry name" value="CCN"/>
    <property type="match status" value="1"/>
</dbReference>
<evidence type="ECO:0000259" key="5">
    <source>
        <dbReference type="PROSITE" id="PS51323"/>
    </source>
</evidence>
<dbReference type="InterPro" id="IPR017891">
    <property type="entry name" value="Insulin_GF-bd_Cys-rich_CS"/>
</dbReference>
<evidence type="ECO:0000256" key="2">
    <source>
        <dbReference type="ARBA" id="ARBA00023157"/>
    </source>
</evidence>
<dbReference type="RefSeq" id="XP_013792037.1">
    <property type="nucleotide sequence ID" value="XM_013936583.2"/>
</dbReference>
<keyword evidence="1 3" id="KW-0732">Signal</keyword>
<accession>A0ABM1C0D2</accession>
<evidence type="ECO:0000256" key="3">
    <source>
        <dbReference type="SAM" id="SignalP"/>
    </source>
</evidence>
<proteinExistence type="predicted"/>
<evidence type="ECO:0000256" key="1">
    <source>
        <dbReference type="ARBA" id="ARBA00022729"/>
    </source>
</evidence>
<dbReference type="Proteomes" id="UP000694941">
    <property type="component" value="Unplaced"/>
</dbReference>
<feature type="domain" description="IGFBP N-terminal" evidence="5">
    <location>
        <begin position="60"/>
        <end position="131"/>
    </location>
</feature>
<dbReference type="Pfam" id="PF00219">
    <property type="entry name" value="IGFBP"/>
    <property type="match status" value="1"/>
</dbReference>
<reference evidence="7" key="1">
    <citation type="submission" date="2025-08" db="UniProtKB">
        <authorList>
            <consortium name="RefSeq"/>
        </authorList>
    </citation>
    <scope>IDENTIFICATION</scope>
    <source>
        <tissue evidence="7">Muscle</tissue>
    </source>
</reference>
<feature type="domain" description="VWFC" evidence="4">
    <location>
        <begin position="136"/>
        <end position="200"/>
    </location>
</feature>
<dbReference type="GeneID" id="106475908"/>
<gene>
    <name evidence="7" type="primary">LOC106475908</name>
</gene>
<name>A0ABM1C0D2_LIMPO</name>
<dbReference type="PROSITE" id="PS00222">
    <property type="entry name" value="IGFBP_N_1"/>
    <property type="match status" value="1"/>
</dbReference>
<dbReference type="SUPFAM" id="SSF57603">
    <property type="entry name" value="FnI-like domain"/>
    <property type="match status" value="1"/>
</dbReference>
<dbReference type="PANTHER" id="PTHR11348">
    <property type="entry name" value="CONNECTIVE TISSUE GROWTH FACTOR-RELATED"/>
    <property type="match status" value="1"/>
</dbReference>
<evidence type="ECO:0000259" key="4">
    <source>
        <dbReference type="PROSITE" id="PS50184"/>
    </source>
</evidence>
<dbReference type="SMART" id="SM00121">
    <property type="entry name" value="IB"/>
    <property type="match status" value="1"/>
</dbReference>
<keyword evidence="2" id="KW-1015">Disulfide bond</keyword>
<organism evidence="6 7">
    <name type="scientific">Limulus polyphemus</name>
    <name type="common">Atlantic horseshoe crab</name>
    <dbReference type="NCBI Taxonomy" id="6850"/>
    <lineage>
        <taxon>Eukaryota</taxon>
        <taxon>Metazoa</taxon>
        <taxon>Ecdysozoa</taxon>
        <taxon>Arthropoda</taxon>
        <taxon>Chelicerata</taxon>
        <taxon>Merostomata</taxon>
        <taxon>Xiphosura</taxon>
        <taxon>Limulidae</taxon>
        <taxon>Limulus</taxon>
    </lineage>
</organism>
<dbReference type="PROSITE" id="PS01208">
    <property type="entry name" value="VWFC_1"/>
    <property type="match status" value="1"/>
</dbReference>
<keyword evidence="6" id="KW-1185">Reference proteome</keyword>
<dbReference type="InterPro" id="IPR001007">
    <property type="entry name" value="VWF_dom"/>
</dbReference>
<dbReference type="InterPro" id="IPR050941">
    <property type="entry name" value="CCN"/>
</dbReference>
<dbReference type="InterPro" id="IPR009030">
    <property type="entry name" value="Growth_fac_rcpt_cys_sf"/>
</dbReference>
<dbReference type="SUPFAM" id="SSF57184">
    <property type="entry name" value="Growth factor receptor domain"/>
    <property type="match status" value="1"/>
</dbReference>
<feature type="signal peptide" evidence="3">
    <location>
        <begin position="1"/>
        <end position="36"/>
    </location>
</feature>
<dbReference type="InterPro" id="IPR000867">
    <property type="entry name" value="IGFBP-like"/>
</dbReference>
<sequence>MTTEKYRSRERKDPMRTTKVLTVGLFLMVMFNNVRSQHGPCFECEEYRNSHPRSHPYEKVRGRCSYPCHCPPGNPVCPQGVAVVTDGCGCCPVCARQQGEACDKVSVCDRNRRLHCFYPTPLATTGICKVDEGIDCRIGSVTYTDGQTFKLDCKTQCTCQNGTYGCVSLCPHENVRPSAKCRNPQLVPVTGACCREWLCEQSLRE</sequence>
<dbReference type="PROSITE" id="PS50184">
    <property type="entry name" value="VWFC_2"/>
    <property type="match status" value="1"/>
</dbReference>